<keyword evidence="4" id="KW-0560">Oxidoreductase</keyword>
<name>A0ABN2R7U9_9MICO</name>
<evidence type="ECO:0000259" key="5">
    <source>
        <dbReference type="PROSITE" id="PS51387"/>
    </source>
</evidence>
<dbReference type="Pfam" id="PF01565">
    <property type="entry name" value="FAD_binding_4"/>
    <property type="match status" value="1"/>
</dbReference>
<dbReference type="RefSeq" id="WP_344057320.1">
    <property type="nucleotide sequence ID" value="NZ_BAAAPU010000001.1"/>
</dbReference>
<comment type="cofactor">
    <cofactor evidence="1">
        <name>FAD</name>
        <dbReference type="ChEBI" id="CHEBI:57692"/>
    </cofactor>
</comment>
<dbReference type="InterPro" id="IPR016164">
    <property type="entry name" value="FAD-linked_Oxase-like_C"/>
</dbReference>
<gene>
    <name evidence="6" type="ORF">GCM10009817_00950</name>
</gene>
<dbReference type="SUPFAM" id="SSF55103">
    <property type="entry name" value="FAD-linked oxidases, C-terminal domain"/>
    <property type="match status" value="1"/>
</dbReference>
<evidence type="ECO:0000256" key="2">
    <source>
        <dbReference type="ARBA" id="ARBA00022630"/>
    </source>
</evidence>
<evidence type="ECO:0000256" key="1">
    <source>
        <dbReference type="ARBA" id="ARBA00001974"/>
    </source>
</evidence>
<dbReference type="EMBL" id="BAAAPU010000001">
    <property type="protein sequence ID" value="GAA1964997.1"/>
    <property type="molecule type" value="Genomic_DNA"/>
</dbReference>
<evidence type="ECO:0000313" key="6">
    <source>
        <dbReference type="EMBL" id="GAA1964997.1"/>
    </source>
</evidence>
<dbReference type="InterPro" id="IPR036318">
    <property type="entry name" value="FAD-bd_PCMH-like_sf"/>
</dbReference>
<dbReference type="InterPro" id="IPR004113">
    <property type="entry name" value="FAD-bd_oxidored_4_C"/>
</dbReference>
<dbReference type="PROSITE" id="PS51387">
    <property type="entry name" value="FAD_PCMH"/>
    <property type="match status" value="1"/>
</dbReference>
<dbReference type="Proteomes" id="UP001500013">
    <property type="component" value="Unassembled WGS sequence"/>
</dbReference>
<organism evidence="6 7">
    <name type="scientific">Terrabacter lapilli</name>
    <dbReference type="NCBI Taxonomy" id="436231"/>
    <lineage>
        <taxon>Bacteria</taxon>
        <taxon>Bacillati</taxon>
        <taxon>Actinomycetota</taxon>
        <taxon>Actinomycetes</taxon>
        <taxon>Micrococcales</taxon>
        <taxon>Intrasporangiaceae</taxon>
        <taxon>Terrabacter</taxon>
    </lineage>
</organism>
<proteinExistence type="predicted"/>
<dbReference type="SUPFAM" id="SSF56176">
    <property type="entry name" value="FAD-binding/transporter-associated domain-like"/>
    <property type="match status" value="1"/>
</dbReference>
<dbReference type="InterPro" id="IPR016169">
    <property type="entry name" value="FAD-bd_PCMH_sub2"/>
</dbReference>
<evidence type="ECO:0000256" key="3">
    <source>
        <dbReference type="ARBA" id="ARBA00022827"/>
    </source>
</evidence>
<keyword evidence="3" id="KW-0274">FAD</keyword>
<reference evidence="6 7" key="1">
    <citation type="journal article" date="2019" name="Int. J. Syst. Evol. Microbiol.">
        <title>The Global Catalogue of Microorganisms (GCM) 10K type strain sequencing project: providing services to taxonomists for standard genome sequencing and annotation.</title>
        <authorList>
            <consortium name="The Broad Institute Genomics Platform"/>
            <consortium name="The Broad Institute Genome Sequencing Center for Infectious Disease"/>
            <person name="Wu L."/>
            <person name="Ma J."/>
        </authorList>
    </citation>
    <scope>NUCLEOTIDE SEQUENCE [LARGE SCALE GENOMIC DNA]</scope>
    <source>
        <strain evidence="6 7">JCM 15628</strain>
    </source>
</reference>
<evidence type="ECO:0000256" key="4">
    <source>
        <dbReference type="ARBA" id="ARBA00023002"/>
    </source>
</evidence>
<dbReference type="Pfam" id="PF02913">
    <property type="entry name" value="FAD-oxidase_C"/>
    <property type="match status" value="1"/>
</dbReference>
<keyword evidence="7" id="KW-1185">Reference proteome</keyword>
<protein>
    <submittedName>
        <fullName evidence="6">FAD-binding oxidoreductase</fullName>
    </submittedName>
</protein>
<dbReference type="Gene3D" id="3.30.465.10">
    <property type="match status" value="1"/>
</dbReference>
<sequence>MADVLTDVLEELRAATGGDAWEATEADVVDGVPARWVVRPHSTEETSAVVRAAAAHGLTLVARGAGTKLAWGAAPERVDVILDTTGLDAVVEHAAGDLICVVGAGCPLESLQSQLSGAGQRLGIDDRRNGTVGGAVATAATGPMRLHHGSVRDLVIGMTLVRADGVVAHAGGKVVKNVAGYDLGKLLTGSYGTLGVITEVAFRLHPVSGARRWVTTALDSTDAVQDRVLAVTHAQFVPSAVELDRSREGATLSLLLEGVPPGVEQRTAQALELLGPGATSSEEAPDWWAAEPEGSTGVLVKVTHEIAALAQLLAALDRAAESAGVVPVLRGSPVVGTALVALDGDVDAPALAAFVADLRSAQHRFGGSVVVLEAPSVLKEGLDVWGPVGGLDLMRAVKAQFDPERRLAPGRFVGGI</sequence>
<dbReference type="InterPro" id="IPR016166">
    <property type="entry name" value="FAD-bd_PCMH"/>
</dbReference>
<comment type="caution">
    <text evidence="6">The sequence shown here is derived from an EMBL/GenBank/DDBJ whole genome shotgun (WGS) entry which is preliminary data.</text>
</comment>
<evidence type="ECO:0000313" key="7">
    <source>
        <dbReference type="Proteomes" id="UP001500013"/>
    </source>
</evidence>
<keyword evidence="2" id="KW-0285">Flavoprotein</keyword>
<dbReference type="InterPro" id="IPR006094">
    <property type="entry name" value="Oxid_FAD_bind_N"/>
</dbReference>
<accession>A0ABN2R7U9</accession>
<dbReference type="PANTHER" id="PTHR11748">
    <property type="entry name" value="D-LACTATE DEHYDROGENASE"/>
    <property type="match status" value="1"/>
</dbReference>
<dbReference type="PANTHER" id="PTHR11748:SF103">
    <property type="entry name" value="GLYCOLATE OXIDASE SUBUNIT GLCE"/>
    <property type="match status" value="1"/>
</dbReference>
<feature type="domain" description="FAD-binding PCMH-type" evidence="5">
    <location>
        <begin position="29"/>
        <end position="207"/>
    </location>
</feature>